<organism evidence="4 5">
    <name type="scientific">Candidatus Protofrankia datiscae</name>
    <dbReference type="NCBI Taxonomy" id="2716812"/>
    <lineage>
        <taxon>Bacteria</taxon>
        <taxon>Bacillati</taxon>
        <taxon>Actinomycetota</taxon>
        <taxon>Actinomycetes</taxon>
        <taxon>Frankiales</taxon>
        <taxon>Frankiaceae</taxon>
        <taxon>Protofrankia</taxon>
    </lineage>
</organism>
<evidence type="ECO:0000313" key="5">
    <source>
        <dbReference type="Proteomes" id="UP000001549"/>
    </source>
</evidence>
<sequence>MRVILDGTPLLGPRTGVGHYTGHLLAELPLLPGLDVAATAFTWRGLEEFAPALPPGVRPAARRIPARLVHEAWARTDAPKLEWLAGAADVVHATNFVLPPLRRARGVLTIHDLAYLKLTNTVSTASARYRELVPRGLRRAAAVVTPSAAIASEIADTYRLDPATVTVTPLGVDAAWFDASPPSARWLAARGLPERYLLFVGTLEPRKNLPTLLEAVRGLHAEVADAPPLLLVGPSGWGPLPDQSRLPTGAVITTGYLPTNQLRRLVAGAVALCFPSFYEGFGLPPLEALAAGTQVVASDIPAVREVVGPLAGKGVRLVPPMDAEAFTDALIGVLKEIPDPAPGRSHARTFTWRRTAEHTAAVYASLT</sequence>
<dbReference type="GO" id="GO:0009103">
    <property type="term" value="P:lipopolysaccharide biosynthetic process"/>
    <property type="evidence" value="ECO:0007669"/>
    <property type="project" value="TreeGrafter"/>
</dbReference>
<evidence type="ECO:0000313" key="4">
    <source>
        <dbReference type="EMBL" id="AEH08552.1"/>
    </source>
</evidence>
<dbReference type="PANTHER" id="PTHR46401">
    <property type="entry name" value="GLYCOSYLTRANSFERASE WBBK-RELATED"/>
    <property type="match status" value="1"/>
</dbReference>
<gene>
    <name evidence="4" type="ordered locus">FsymDg_1049</name>
</gene>
<keyword evidence="2 4" id="KW-0808">Transferase</keyword>
<dbReference type="STRING" id="656024.FsymDg_1049"/>
<evidence type="ECO:0000256" key="2">
    <source>
        <dbReference type="ARBA" id="ARBA00022679"/>
    </source>
</evidence>
<keyword evidence="5" id="KW-1185">Reference proteome</keyword>
<dbReference type="Proteomes" id="UP000001549">
    <property type="component" value="Chromosome"/>
</dbReference>
<evidence type="ECO:0000256" key="1">
    <source>
        <dbReference type="ARBA" id="ARBA00022676"/>
    </source>
</evidence>
<dbReference type="Pfam" id="PF13692">
    <property type="entry name" value="Glyco_trans_1_4"/>
    <property type="match status" value="1"/>
</dbReference>
<dbReference type="CDD" id="cd03809">
    <property type="entry name" value="GT4_MtfB-like"/>
    <property type="match status" value="1"/>
</dbReference>
<feature type="domain" description="Glycosyltransferase subfamily 4-like N-terminal" evidence="3">
    <location>
        <begin position="16"/>
        <end position="175"/>
    </location>
</feature>
<dbReference type="Gene3D" id="3.40.50.2000">
    <property type="entry name" value="Glycogen Phosphorylase B"/>
    <property type="match status" value="2"/>
</dbReference>
<name>F8AY47_9ACTN</name>
<evidence type="ECO:0000259" key="3">
    <source>
        <dbReference type="Pfam" id="PF13439"/>
    </source>
</evidence>
<dbReference type="AlphaFoldDB" id="F8AY47"/>
<dbReference type="InterPro" id="IPR028098">
    <property type="entry name" value="Glyco_trans_4-like_N"/>
</dbReference>
<dbReference type="RefSeq" id="WP_013872530.1">
    <property type="nucleotide sequence ID" value="NC_015656.1"/>
</dbReference>
<accession>F8AY47</accession>
<keyword evidence="1" id="KW-0328">Glycosyltransferase</keyword>
<dbReference type="eggNOG" id="COG0438">
    <property type="taxonomic scope" value="Bacteria"/>
</dbReference>
<dbReference type="Pfam" id="PF13439">
    <property type="entry name" value="Glyco_transf_4"/>
    <property type="match status" value="1"/>
</dbReference>
<dbReference type="SUPFAM" id="SSF53756">
    <property type="entry name" value="UDP-Glycosyltransferase/glycogen phosphorylase"/>
    <property type="match status" value="1"/>
</dbReference>
<dbReference type="KEGG" id="fsy:FsymDg_1049"/>
<dbReference type="GO" id="GO:0016757">
    <property type="term" value="F:glycosyltransferase activity"/>
    <property type="evidence" value="ECO:0007669"/>
    <property type="project" value="UniProtKB-KW"/>
</dbReference>
<protein>
    <submittedName>
        <fullName evidence="4">Glycosyl transferase group 1</fullName>
    </submittedName>
</protein>
<dbReference type="HOGENOM" id="CLU_009583_27_6_11"/>
<dbReference type="PANTHER" id="PTHR46401:SF2">
    <property type="entry name" value="GLYCOSYLTRANSFERASE WBBK-RELATED"/>
    <property type="match status" value="1"/>
</dbReference>
<proteinExistence type="predicted"/>
<reference evidence="4 5" key="1">
    <citation type="submission" date="2011-05" db="EMBL/GenBank/DDBJ databases">
        <title>Complete sequence of chromosome of Frankia symbiont of Datisca glomerata.</title>
        <authorList>
            <consortium name="US DOE Joint Genome Institute"/>
            <person name="Lucas S."/>
            <person name="Han J."/>
            <person name="Lapidus A."/>
            <person name="Cheng J.-F."/>
            <person name="Goodwin L."/>
            <person name="Pitluck S."/>
            <person name="Peters L."/>
            <person name="Mikhailova N."/>
            <person name="Chertkov O."/>
            <person name="Teshima H."/>
            <person name="Han C."/>
            <person name="Tapia R."/>
            <person name="Land M."/>
            <person name="Hauser L."/>
            <person name="Kyrpides N."/>
            <person name="Ivanova N."/>
            <person name="Pagani I."/>
            <person name="Berry A."/>
            <person name="Pawlowski K."/>
            <person name="Persson T."/>
            <person name="Vanden Heuvel B."/>
            <person name="Benson D."/>
            <person name="Woyke T."/>
        </authorList>
    </citation>
    <scope>NUCLEOTIDE SEQUENCE [LARGE SCALE GENOMIC DNA]</scope>
    <source>
        <strain evidence="5">4085684</strain>
    </source>
</reference>
<dbReference type="EMBL" id="CP002801">
    <property type="protein sequence ID" value="AEH08552.1"/>
    <property type="molecule type" value="Genomic_DNA"/>
</dbReference>